<gene>
    <name evidence="3" type="ORF">RIF23_18880</name>
</gene>
<dbReference type="EMBL" id="JAVLVT010000010">
    <property type="protein sequence ID" value="MDS1272356.1"/>
    <property type="molecule type" value="Genomic_DNA"/>
</dbReference>
<evidence type="ECO:0000313" key="3">
    <source>
        <dbReference type="EMBL" id="MDS1272356.1"/>
    </source>
</evidence>
<evidence type="ECO:0000313" key="4">
    <source>
        <dbReference type="Proteomes" id="UP001250214"/>
    </source>
</evidence>
<dbReference type="PANTHER" id="PTHR35201:SF4">
    <property type="entry name" value="BETA-PINACENE SYNTHASE-RELATED"/>
    <property type="match status" value="1"/>
</dbReference>
<dbReference type="PANTHER" id="PTHR35201">
    <property type="entry name" value="TERPENE SYNTHASE"/>
    <property type="match status" value="1"/>
</dbReference>
<dbReference type="RefSeq" id="WP_310913923.1">
    <property type="nucleotide sequence ID" value="NZ_JAVLVT010000010.1"/>
</dbReference>
<comment type="cofactor">
    <cofactor evidence="2">
        <name>Mg(2+)</name>
        <dbReference type="ChEBI" id="CHEBI:18420"/>
    </cofactor>
</comment>
<dbReference type="SUPFAM" id="SSF48576">
    <property type="entry name" value="Terpenoid synthases"/>
    <property type="match status" value="1"/>
</dbReference>
<protein>
    <recommendedName>
        <fullName evidence="2">Terpene synthase</fullName>
        <ecNumber evidence="2">4.2.3.-</ecNumber>
    </recommendedName>
</protein>
<dbReference type="SFLD" id="SFLDG01020">
    <property type="entry name" value="Terpene_Cyclase_Like_2"/>
    <property type="match status" value="1"/>
</dbReference>
<comment type="caution">
    <text evidence="3">The sequence shown here is derived from an EMBL/GenBank/DDBJ whole genome shotgun (WGS) entry which is preliminary data.</text>
</comment>
<dbReference type="Proteomes" id="UP001250214">
    <property type="component" value="Unassembled WGS sequence"/>
</dbReference>
<comment type="similarity">
    <text evidence="2">Belongs to the terpene synthase family.</text>
</comment>
<reference evidence="4" key="1">
    <citation type="submission" date="2023-07" db="EMBL/GenBank/DDBJ databases">
        <title>Novel species in the genus Lipingzhangella isolated from Sambhar Salt Lake.</title>
        <authorList>
            <person name="Jiya N."/>
            <person name="Kajale S."/>
            <person name="Sharma A."/>
        </authorList>
    </citation>
    <scope>NUCLEOTIDE SEQUENCE [LARGE SCALE GENOMIC DNA]</scope>
    <source>
        <strain evidence="4">LS1_29</strain>
    </source>
</reference>
<keyword evidence="4" id="KW-1185">Reference proteome</keyword>
<name>A0ABU2HAR3_9ACTN</name>
<proteinExistence type="inferred from homology"/>
<keyword evidence="1 2" id="KW-0456">Lyase</keyword>
<accession>A0ABU2HAR3</accession>
<evidence type="ECO:0000256" key="2">
    <source>
        <dbReference type="RuleBase" id="RU366034"/>
    </source>
</evidence>
<dbReference type="InterPro" id="IPR008949">
    <property type="entry name" value="Isoprenoid_synthase_dom_sf"/>
</dbReference>
<dbReference type="SFLD" id="SFLDS00005">
    <property type="entry name" value="Isoprenoid_Synthase_Type_I"/>
    <property type="match status" value="1"/>
</dbReference>
<dbReference type="Gene3D" id="1.10.600.10">
    <property type="entry name" value="Farnesyl Diphosphate Synthase"/>
    <property type="match status" value="1"/>
</dbReference>
<dbReference type="EC" id="4.2.3.-" evidence="2"/>
<evidence type="ECO:0000256" key="1">
    <source>
        <dbReference type="ARBA" id="ARBA00023239"/>
    </source>
</evidence>
<organism evidence="3 4">
    <name type="scientific">Lipingzhangella rawalii</name>
    <dbReference type="NCBI Taxonomy" id="2055835"/>
    <lineage>
        <taxon>Bacteria</taxon>
        <taxon>Bacillati</taxon>
        <taxon>Actinomycetota</taxon>
        <taxon>Actinomycetes</taxon>
        <taxon>Streptosporangiales</taxon>
        <taxon>Nocardiopsidaceae</taxon>
        <taxon>Lipingzhangella</taxon>
    </lineage>
</organism>
<dbReference type="InterPro" id="IPR034686">
    <property type="entry name" value="Terpene_cyclase-like_2"/>
</dbReference>
<sequence length="315" mass="35496">MSAKLTLPDMTVNIPAKCHPDIDRIERDATSWAADRVQPDTLRRIRNTRAGRIVARTVSSDCPRSLLDAYAHFLVWGFWFDDLCVDDVEPDAPLRTAAIASVLEILDTGKGTGAAGHGVEAALAEVLNELEAALSPAQMARWRQEMRTWFCSMVFQNAMRQQTPTINSYKALRRYSVCTYPCLVLIEASHGAHVDREAWPHTGLEELRVHCSNQVGWSNDVVSYHMEREHPGGFWNLPTVYQAHGLTEREAVQRSADDSVAEAQIFARKESELRGHLTAGQLCSVDAMRSWMRGCLDWHLEATDRYFGWAAEERV</sequence>
<dbReference type="Pfam" id="PF19086">
    <property type="entry name" value="Terpene_syn_C_2"/>
    <property type="match status" value="1"/>
</dbReference>
<keyword evidence="2" id="KW-0479">Metal-binding</keyword>
<keyword evidence="2" id="KW-0460">Magnesium</keyword>